<reference evidence="1 2" key="1">
    <citation type="submission" date="2014-07" db="EMBL/GenBank/DDBJ databases">
        <title>Porphyromonadaceae bacterium OUH 334697 = ATCC BAA-2682 = DSM 28341 draft genome.</title>
        <authorList>
            <person name="Sydenham T.V."/>
            <person name="Hasman H."/>
            <person name="Justesen U.S."/>
        </authorList>
    </citation>
    <scope>NUCLEOTIDE SEQUENCE [LARGE SCALE GENOMIC DNA]</scope>
    <source>
        <strain evidence="1 2">OUH 334697</strain>
    </source>
</reference>
<sequence>MIVFLVEHVNQSALLEQSLWVMITIKSMLTSVSLVEHVQEYALLELRKKLNHHKKRFKNRL</sequence>
<evidence type="ECO:0000313" key="1">
    <source>
        <dbReference type="EMBL" id="KIO43129.1"/>
    </source>
</evidence>
<protein>
    <submittedName>
        <fullName evidence="1">Uncharacterized protein</fullName>
    </submittedName>
</protein>
<proteinExistence type="predicted"/>
<accession>A0AB34R093</accession>
<dbReference type="EMBL" id="JPIT01000032">
    <property type="protein sequence ID" value="KIO43129.1"/>
    <property type="molecule type" value="Genomic_DNA"/>
</dbReference>
<comment type="caution">
    <text evidence="1">The sequence shown here is derived from an EMBL/GenBank/DDBJ whole genome shotgun (WGS) entry which is preliminary data.</text>
</comment>
<dbReference type="Proteomes" id="UP000031937">
    <property type="component" value="Unassembled WGS sequence"/>
</dbReference>
<name>A0AB34R093_9PORP</name>
<organism evidence="1 2">
    <name type="scientific">Sanguibacteroides justesenii</name>
    <dbReference type="NCBI Taxonomy" id="1547597"/>
    <lineage>
        <taxon>Bacteria</taxon>
        <taxon>Pseudomonadati</taxon>
        <taxon>Bacteroidota</taxon>
        <taxon>Bacteroidia</taxon>
        <taxon>Bacteroidales</taxon>
        <taxon>Porphyromonadaceae</taxon>
        <taxon>Sanguibacteroides</taxon>
    </lineage>
</organism>
<dbReference type="AlphaFoldDB" id="A0AB34R093"/>
<gene>
    <name evidence="1" type="ORF">IE90_13035</name>
</gene>
<evidence type="ECO:0000313" key="2">
    <source>
        <dbReference type="Proteomes" id="UP000031937"/>
    </source>
</evidence>